<evidence type="ECO:0000256" key="1">
    <source>
        <dbReference type="SAM" id="MobiDB-lite"/>
    </source>
</evidence>
<sequence length="240" mass="26621">MVQDKVLLESGRVERRPDTQTVQALATRGASAITVGQLCTACLVGDWPMSMFRQAQTLCDTCTALDREVARRSGLAEGTRAGRFPGQSARIGGLNDQHDPDWEPIRQAHDYRRGELAGVFLRARSLGVVQLEERHLGQAPIEVIPIDVLRRHDLIPADMPGRVRRFADWLQALDPEGYRRRSATLSDVDTLSNVLIAHERKRQRARSRAELDRAVRDAARLSRALANSAVGVIGSWRCGG</sequence>
<comment type="caution">
    <text evidence="2">The sequence shown here is derived from an EMBL/GenBank/DDBJ whole genome shotgun (WGS) entry which is preliminary data.</text>
</comment>
<reference evidence="2" key="1">
    <citation type="journal article" date="2024" name="Antonie Van Leeuwenhoek">
        <title>Isoptericola haloaureus sp. nov., a dimorphic actinobacterium isolated from mangrove sediments of southeast India, implicating biosaline agricultural significance through nitrogen fixation and salt tolerance genes.</title>
        <authorList>
            <person name="Prathaban M."/>
            <person name="Prathiviraj R."/>
            <person name="Ravichandran M."/>
            <person name="Natarajan S.D."/>
            <person name="Sobanaa M."/>
            <person name="Hari Krishna Kumar S."/>
            <person name="Chandrasekar V."/>
            <person name="Selvin J."/>
        </authorList>
    </citation>
    <scope>NUCLEOTIDE SEQUENCE</scope>
    <source>
        <strain evidence="2">MP1014</strain>
    </source>
</reference>
<gene>
    <name evidence="2" type="ORF">V5O49_05910</name>
</gene>
<proteinExistence type="predicted"/>
<organism evidence="2 3">
    <name type="scientific">Isoptericola haloaureus</name>
    <dbReference type="NCBI Taxonomy" id="1542902"/>
    <lineage>
        <taxon>Bacteria</taxon>
        <taxon>Bacillati</taxon>
        <taxon>Actinomycetota</taxon>
        <taxon>Actinomycetes</taxon>
        <taxon>Micrococcales</taxon>
        <taxon>Promicromonosporaceae</taxon>
        <taxon>Isoptericola</taxon>
    </lineage>
</organism>
<evidence type="ECO:0000313" key="3">
    <source>
        <dbReference type="Proteomes" id="UP001310387"/>
    </source>
</evidence>
<evidence type="ECO:0008006" key="4">
    <source>
        <dbReference type="Google" id="ProtNLM"/>
    </source>
</evidence>
<feature type="region of interest" description="Disordered" evidence="1">
    <location>
        <begin position="76"/>
        <end position="100"/>
    </location>
</feature>
<accession>A0ABU7Z5Q2</accession>
<dbReference type="EMBL" id="JBAGLP010000116">
    <property type="protein sequence ID" value="MEG3614656.1"/>
    <property type="molecule type" value="Genomic_DNA"/>
</dbReference>
<reference evidence="2" key="2">
    <citation type="submission" date="2024-02" db="EMBL/GenBank/DDBJ databases">
        <authorList>
            <person name="Prathaban M."/>
            <person name="Mythili R."/>
            <person name="Sharmila Devi N."/>
            <person name="Sobanaa M."/>
            <person name="Prathiviraj R."/>
            <person name="Selvin J."/>
        </authorList>
    </citation>
    <scope>NUCLEOTIDE SEQUENCE</scope>
    <source>
        <strain evidence="2">MP1014</strain>
    </source>
</reference>
<name>A0ABU7Z5Q2_9MICO</name>
<keyword evidence="3" id="KW-1185">Reference proteome</keyword>
<dbReference type="RefSeq" id="WP_332901419.1">
    <property type="nucleotide sequence ID" value="NZ_JBAGLP010000116.1"/>
</dbReference>
<evidence type="ECO:0000313" key="2">
    <source>
        <dbReference type="EMBL" id="MEG3614656.1"/>
    </source>
</evidence>
<protein>
    <recommendedName>
        <fullName evidence="4">Golgi phosphoprotein 3 GPP34</fullName>
    </recommendedName>
</protein>
<dbReference type="Proteomes" id="UP001310387">
    <property type="component" value="Unassembled WGS sequence"/>
</dbReference>